<dbReference type="KEGG" id="sva:SVA_0273"/>
<dbReference type="Pfam" id="PF21741">
    <property type="entry name" value="DUF6867"/>
    <property type="match status" value="1"/>
</dbReference>
<dbReference type="AlphaFoldDB" id="A0A1B4V0V8"/>
<sequence length="121" mass="12820">MEEWLGIAVPAYAGLLALFGLPAFLTGQAAARQWRGPAQALGYAALLALAARFLIYALFEGRLVSATGFATDLAFLAAVALVAHRVTHVRCVLAQYPWLYERAGPFGYRARGAIGGGPDPT</sequence>
<keyword evidence="1" id="KW-0812">Transmembrane</keyword>
<proteinExistence type="predicted"/>
<dbReference type="InterPro" id="IPR049201">
    <property type="entry name" value="DUF6867"/>
</dbReference>
<protein>
    <submittedName>
        <fullName evidence="3">Membrane protein</fullName>
    </submittedName>
</protein>
<feature type="transmembrane region" description="Helical" evidence="1">
    <location>
        <begin position="40"/>
        <end position="59"/>
    </location>
</feature>
<reference evidence="3 4" key="1">
    <citation type="submission" date="2015-08" db="EMBL/GenBank/DDBJ databases">
        <title>Complete genome sequence of Sulfurifustis variabilis.</title>
        <authorList>
            <person name="Miura A."/>
            <person name="Kojima H."/>
            <person name="Fukui M."/>
        </authorList>
    </citation>
    <scope>NUCLEOTIDE SEQUENCE [LARGE SCALE GENOMIC DNA]</scope>
    <source>
        <strain evidence="4">skN76</strain>
    </source>
</reference>
<accession>A0A1B4V0V8</accession>
<keyword evidence="1" id="KW-0472">Membrane</keyword>
<dbReference type="RefSeq" id="WP_096457705.1">
    <property type="nucleotide sequence ID" value="NZ_AP014936.1"/>
</dbReference>
<name>A0A1B4V0V8_9GAMM</name>
<feature type="transmembrane region" description="Helical" evidence="1">
    <location>
        <begin position="65"/>
        <end position="83"/>
    </location>
</feature>
<organism evidence="3 4">
    <name type="scientific">Sulfurifustis variabilis</name>
    <dbReference type="NCBI Taxonomy" id="1675686"/>
    <lineage>
        <taxon>Bacteria</taxon>
        <taxon>Pseudomonadati</taxon>
        <taxon>Pseudomonadota</taxon>
        <taxon>Gammaproteobacteria</taxon>
        <taxon>Acidiferrobacterales</taxon>
        <taxon>Acidiferrobacteraceae</taxon>
        <taxon>Sulfurifustis</taxon>
    </lineage>
</organism>
<dbReference type="EMBL" id="AP014936">
    <property type="protein sequence ID" value="BAU46855.1"/>
    <property type="molecule type" value="Genomic_DNA"/>
</dbReference>
<evidence type="ECO:0000259" key="2">
    <source>
        <dbReference type="Pfam" id="PF21741"/>
    </source>
</evidence>
<gene>
    <name evidence="3" type="ORF">SVA_0273</name>
</gene>
<feature type="domain" description="DUF6867" evidence="2">
    <location>
        <begin position="16"/>
        <end position="111"/>
    </location>
</feature>
<keyword evidence="1" id="KW-1133">Transmembrane helix</keyword>
<dbReference type="Proteomes" id="UP000218899">
    <property type="component" value="Chromosome"/>
</dbReference>
<keyword evidence="4" id="KW-1185">Reference proteome</keyword>
<feature type="transmembrane region" description="Helical" evidence="1">
    <location>
        <begin position="6"/>
        <end position="28"/>
    </location>
</feature>
<evidence type="ECO:0000256" key="1">
    <source>
        <dbReference type="SAM" id="Phobius"/>
    </source>
</evidence>
<evidence type="ECO:0000313" key="4">
    <source>
        <dbReference type="Proteomes" id="UP000218899"/>
    </source>
</evidence>
<evidence type="ECO:0000313" key="3">
    <source>
        <dbReference type="EMBL" id="BAU46855.1"/>
    </source>
</evidence>